<dbReference type="InterPro" id="IPR011990">
    <property type="entry name" value="TPR-like_helical_dom_sf"/>
</dbReference>
<dbReference type="Gene3D" id="1.25.40.10">
    <property type="entry name" value="Tetratricopeptide repeat domain"/>
    <property type="match status" value="1"/>
</dbReference>
<dbReference type="SUPFAM" id="SSF53335">
    <property type="entry name" value="S-adenosyl-L-methionine-dependent methyltransferases"/>
    <property type="match status" value="2"/>
</dbReference>
<dbReference type="CDD" id="cd02440">
    <property type="entry name" value="AdoMet_MTases"/>
    <property type="match status" value="1"/>
</dbReference>
<evidence type="ECO:0000256" key="1">
    <source>
        <dbReference type="ARBA" id="ARBA00022691"/>
    </source>
</evidence>
<keyword evidence="5" id="KW-1185">Reference proteome</keyword>
<dbReference type="PANTHER" id="PTHR11006:SF60">
    <property type="entry name" value="PROTEIN ARGININE N-METHYLTRANSFERASE 9"/>
    <property type="match status" value="1"/>
</dbReference>
<accession>X2B2Y0</accession>
<dbReference type="PROSITE" id="PS51678">
    <property type="entry name" value="SAM_MT_PRMT"/>
    <property type="match status" value="1"/>
</dbReference>
<organism evidence="4 5">
    <name type="scientific">Capitella teleta</name>
    <name type="common">Polychaete worm</name>
    <dbReference type="NCBI Taxonomy" id="283909"/>
    <lineage>
        <taxon>Eukaryota</taxon>
        <taxon>Metazoa</taxon>
        <taxon>Spiralia</taxon>
        <taxon>Lophotrochozoa</taxon>
        <taxon>Annelida</taxon>
        <taxon>Polychaeta</taxon>
        <taxon>Sedentaria</taxon>
        <taxon>Scolecida</taxon>
        <taxon>Capitellidae</taxon>
        <taxon>Capitella</taxon>
    </lineage>
</organism>
<dbReference type="SMART" id="SM00028">
    <property type="entry name" value="TPR"/>
    <property type="match status" value="1"/>
</dbReference>
<dbReference type="PROSITE" id="PS50005">
    <property type="entry name" value="TPR"/>
    <property type="match status" value="1"/>
</dbReference>
<evidence type="ECO:0000313" key="4">
    <source>
        <dbReference type="EnsemblMetazoa" id="CapteP32873"/>
    </source>
</evidence>
<dbReference type="EnsemblMetazoa" id="CapteT32873">
    <property type="protein sequence ID" value="CapteP32873"/>
    <property type="gene ID" value="CapteG32873"/>
</dbReference>
<proteinExistence type="predicted"/>
<dbReference type="Proteomes" id="UP000014760">
    <property type="component" value="Unassembled WGS sequence"/>
</dbReference>
<reference evidence="5" key="2">
    <citation type="journal article" date="2013" name="Nature">
        <title>Insights into bilaterian evolution from three spiralian genomes.</title>
        <authorList>
            <person name="Simakov O."/>
            <person name="Marletaz F."/>
            <person name="Cho S.J."/>
            <person name="Edsinger-Gonzales E."/>
            <person name="Havlak P."/>
            <person name="Hellsten U."/>
            <person name="Kuo D.H."/>
            <person name="Larsson T."/>
            <person name="Lv J."/>
            <person name="Arendt D."/>
            <person name="Savage R."/>
            <person name="Osoegawa K."/>
            <person name="de Jong P."/>
            <person name="Grimwood J."/>
            <person name="Chapman J.A."/>
            <person name="Shapiro H."/>
            <person name="Aerts A."/>
            <person name="Otillar R.P."/>
            <person name="Terry A.Y."/>
            <person name="Boore J.L."/>
            <person name="Grigoriev I.V."/>
            <person name="Lindberg D.R."/>
            <person name="Seaver E.C."/>
            <person name="Weisblat D.A."/>
            <person name="Putnam N.H."/>
            <person name="Rokhsar D.S."/>
        </authorList>
    </citation>
    <scope>NUCLEOTIDE SEQUENCE</scope>
    <source>
        <strain evidence="5">I ESC-2004</strain>
    </source>
</reference>
<keyword evidence="1 3" id="KW-0949">S-adenosyl-L-methionine</keyword>
<keyword evidence="3" id="KW-0808">Transferase</keyword>
<dbReference type="InterPro" id="IPR019734">
    <property type="entry name" value="TPR_rpt"/>
</dbReference>
<dbReference type="Gene3D" id="2.70.160.11">
    <property type="entry name" value="Hnrnp arginine n-methyltransferase1"/>
    <property type="match status" value="2"/>
</dbReference>
<dbReference type="Pfam" id="PF06325">
    <property type="entry name" value="PrmA"/>
    <property type="match status" value="1"/>
</dbReference>
<evidence type="ECO:0000256" key="2">
    <source>
        <dbReference type="PROSITE-ProRule" id="PRU00339"/>
    </source>
</evidence>
<dbReference type="InterPro" id="IPR025799">
    <property type="entry name" value="Arg_MeTrfase"/>
</dbReference>
<sequence>MNKTLREAEKCFAEQKWTKAAFKYLTVLKSCPAKREEVRDNFISTLRHWGEECEHHGRFGQILTCYRQGADAYPDSEIIASNLGAQLFRMGMLDQAASYFRRALRINPEFTQGKENLENVFSHLVERWHFRMLNDRHRNERFRVNISKYVKPGKTTVLDIGTGTGLLAMFAASAGAQEVHACEMSPIMYETAYDVLRANGMVNNAEDRLHVNLIPKKSTELVVGRDISEKVDLIVTETFDCGVLGEGVLSTMKHALKHLLKPGGMVLPSEVTIYVTAIECAAVRNQHRCIERIIKGTINCLFKVGPPYDNDAFTARYGNTDDLERYTTERLRDLPGGYRELSDPFQLETLVLGCPHDIDYWCEGCWKNFQLEVKTAGRLDALMMTFDLDLGHEPAELFSHPNASSCWEQAIFLVHPQHVVDVQPGTLISVKMNCEDMMFSLECFEIIRHSNLSENQVATTVPSALASRFSDLSVCTSDPSVRKLYEWAPVYFSSPEILMLNNLDTNETFCKGIEKFLTLMTARKLPLNLFFLPWGLTMLPLQAVKMGADAILLPQQDKFQLEVYTRLARVNDIALEKLLLKDQSMTLEMISDMIQTQRADALKWAGLIVDLVEPSGCLKQQVLEDIALVRMGCMVPGARVLPDVVTVYGMFIESPALMKDSGVVDDYASFDFKVAEFMNLFQMTTHQDIYLSTLNHRRLSEPFELFKLDLNCDLKTPEDIHDFLNISREITVHSLCPGQVHAIVYWFDMNLAGDTIISTLSPLFHWRQAAIIIKQNLLVSTG</sequence>
<name>X2B2Y0_CAPTE</name>
<feature type="repeat" description="TPR" evidence="2">
    <location>
        <begin position="77"/>
        <end position="110"/>
    </location>
</feature>
<dbReference type="OrthoDB" id="5980806at2759"/>
<reference evidence="4" key="3">
    <citation type="submission" date="2015-06" db="UniProtKB">
        <authorList>
            <consortium name="EnsemblMetazoa"/>
        </authorList>
    </citation>
    <scope>IDENTIFICATION</scope>
</reference>
<keyword evidence="2" id="KW-0802">TPR repeat</keyword>
<dbReference type="EMBL" id="AMQN01008210">
    <property type="status" value="NOT_ANNOTATED_CDS"/>
    <property type="molecule type" value="Genomic_DNA"/>
</dbReference>
<dbReference type="InterPro" id="IPR029063">
    <property type="entry name" value="SAM-dependent_MTases_sf"/>
</dbReference>
<evidence type="ECO:0008006" key="6">
    <source>
        <dbReference type="Google" id="ProtNLM"/>
    </source>
</evidence>
<dbReference type="HOGENOM" id="CLU_017482_1_0_1"/>
<dbReference type="OMA" id="CQNEMSS"/>
<dbReference type="Gene3D" id="3.40.50.150">
    <property type="entry name" value="Vaccinia Virus protein VP39"/>
    <property type="match status" value="1"/>
</dbReference>
<keyword evidence="3" id="KW-0489">Methyltransferase</keyword>
<protein>
    <recommendedName>
        <fullName evidence="6">Protein arginine N-methyltransferase</fullName>
    </recommendedName>
</protein>
<dbReference type="PANTHER" id="PTHR11006">
    <property type="entry name" value="PROTEIN ARGININE N-METHYLTRANSFERASE"/>
    <property type="match status" value="1"/>
</dbReference>
<evidence type="ECO:0000313" key="5">
    <source>
        <dbReference type="Proteomes" id="UP000014760"/>
    </source>
</evidence>
<dbReference type="SUPFAM" id="SSF48452">
    <property type="entry name" value="TPR-like"/>
    <property type="match status" value="1"/>
</dbReference>
<evidence type="ECO:0000256" key="3">
    <source>
        <dbReference type="PROSITE-ProRule" id="PRU01015"/>
    </source>
</evidence>
<dbReference type="STRING" id="283909.R7UKG5"/>
<reference evidence="5" key="1">
    <citation type="submission" date="2012-12" db="EMBL/GenBank/DDBJ databases">
        <authorList>
            <person name="Hellsten U."/>
            <person name="Grimwood J."/>
            <person name="Chapman J.A."/>
            <person name="Shapiro H."/>
            <person name="Aerts A."/>
            <person name="Otillar R.P."/>
            <person name="Terry A.Y."/>
            <person name="Boore J.L."/>
            <person name="Simakov O."/>
            <person name="Marletaz F."/>
            <person name="Cho S.-J."/>
            <person name="Edsinger-Gonzales E."/>
            <person name="Havlak P."/>
            <person name="Kuo D.-H."/>
            <person name="Larsson T."/>
            <person name="Lv J."/>
            <person name="Arendt D."/>
            <person name="Savage R."/>
            <person name="Osoegawa K."/>
            <person name="de Jong P."/>
            <person name="Lindberg D.R."/>
            <person name="Seaver E.C."/>
            <person name="Weisblat D.A."/>
            <person name="Putnam N.H."/>
            <person name="Grigoriev I.V."/>
            <person name="Rokhsar D.S."/>
        </authorList>
    </citation>
    <scope>NUCLEOTIDE SEQUENCE</scope>
    <source>
        <strain evidence="5">I ESC-2004</strain>
    </source>
</reference>